<evidence type="ECO:0000313" key="2">
    <source>
        <dbReference type="Proteomes" id="UP000298663"/>
    </source>
</evidence>
<reference evidence="1 2" key="1">
    <citation type="journal article" date="2015" name="Genome Biol.">
        <title>Comparative genomics of Steinernema reveals deeply conserved gene regulatory networks.</title>
        <authorList>
            <person name="Dillman A.R."/>
            <person name="Macchietto M."/>
            <person name="Porter C.F."/>
            <person name="Rogers A."/>
            <person name="Williams B."/>
            <person name="Antoshechkin I."/>
            <person name="Lee M.M."/>
            <person name="Goodwin Z."/>
            <person name="Lu X."/>
            <person name="Lewis E.E."/>
            <person name="Goodrich-Blair H."/>
            <person name="Stock S.P."/>
            <person name="Adams B.J."/>
            <person name="Sternberg P.W."/>
            <person name="Mortazavi A."/>
        </authorList>
    </citation>
    <scope>NUCLEOTIDE SEQUENCE [LARGE SCALE GENOMIC DNA]</scope>
    <source>
        <strain evidence="1 2">ALL</strain>
    </source>
</reference>
<dbReference type="EMBL" id="AZBU02000001">
    <property type="protein sequence ID" value="TMS37465.1"/>
    <property type="molecule type" value="Genomic_DNA"/>
</dbReference>
<dbReference type="Proteomes" id="UP000298663">
    <property type="component" value="Chromosome X"/>
</dbReference>
<keyword evidence="2" id="KW-1185">Reference proteome</keyword>
<dbReference type="AlphaFoldDB" id="A0A4U8UX66"/>
<reference evidence="1 2" key="2">
    <citation type="journal article" date="2019" name="G3 (Bethesda)">
        <title>Hybrid Assembly of the Genome of the Entomopathogenic Nematode Steinernema carpocapsae Identifies the X-Chromosome.</title>
        <authorList>
            <person name="Serra L."/>
            <person name="Macchietto M."/>
            <person name="Macias-Munoz A."/>
            <person name="McGill C.J."/>
            <person name="Rodriguez I.M."/>
            <person name="Rodriguez B."/>
            <person name="Murad R."/>
            <person name="Mortazavi A."/>
        </authorList>
    </citation>
    <scope>NUCLEOTIDE SEQUENCE [LARGE SCALE GENOMIC DNA]</scope>
    <source>
        <strain evidence="1 2">ALL</strain>
    </source>
</reference>
<protein>
    <submittedName>
        <fullName evidence="1">Uncharacterized protein</fullName>
    </submittedName>
</protein>
<sequence length="79" mass="8945">MNEVESVWHDITELRESKKCEFFVLAGRKLARGLGFWLLSRNMLMGLLHSDTGSEPESAIPAKAFTESCPSTSFLVFFF</sequence>
<gene>
    <name evidence="1" type="ORF">L596_004390</name>
</gene>
<name>A0A4U8UX66_STECR</name>
<accession>A0A4U8UX66</accession>
<comment type="caution">
    <text evidence="1">The sequence shown here is derived from an EMBL/GenBank/DDBJ whole genome shotgun (WGS) entry which is preliminary data.</text>
</comment>
<dbReference type="EMBL" id="CM016762">
    <property type="protein sequence ID" value="TMS37465.1"/>
    <property type="molecule type" value="Genomic_DNA"/>
</dbReference>
<organism evidence="1 2">
    <name type="scientific">Steinernema carpocapsae</name>
    <name type="common">Entomopathogenic nematode</name>
    <dbReference type="NCBI Taxonomy" id="34508"/>
    <lineage>
        <taxon>Eukaryota</taxon>
        <taxon>Metazoa</taxon>
        <taxon>Ecdysozoa</taxon>
        <taxon>Nematoda</taxon>
        <taxon>Chromadorea</taxon>
        <taxon>Rhabditida</taxon>
        <taxon>Tylenchina</taxon>
        <taxon>Panagrolaimomorpha</taxon>
        <taxon>Strongyloidoidea</taxon>
        <taxon>Steinernematidae</taxon>
        <taxon>Steinernema</taxon>
    </lineage>
</organism>
<proteinExistence type="predicted"/>
<evidence type="ECO:0000313" key="1">
    <source>
        <dbReference type="EMBL" id="TMS37465.1"/>
    </source>
</evidence>